<dbReference type="HOGENOM" id="CLU_2436900_0_0_11"/>
<dbReference type="PATRIC" id="fig|452652.3.peg.6381"/>
<sequence length="90" mass="9147">MTSSRLGVLCSGAALFTVSGLLAGLGAAWRGPDEWLGPLGWSGVALAYLVLWPVLYAAQGPGGGRRRLPFVPVLAGAAACALLGLWLAGR</sequence>
<dbReference type="KEGG" id="ksk:KSE_63610"/>
<evidence type="ECO:0000313" key="3">
    <source>
        <dbReference type="Proteomes" id="UP000007076"/>
    </source>
</evidence>
<dbReference type="RefSeq" id="WP_014139416.1">
    <property type="nucleotide sequence ID" value="NC_016109.1"/>
</dbReference>
<evidence type="ECO:0000256" key="1">
    <source>
        <dbReference type="SAM" id="Phobius"/>
    </source>
</evidence>
<gene>
    <name evidence="2" type="ordered locus">KSE_63610</name>
</gene>
<protein>
    <submittedName>
        <fullName evidence="2">Uncharacterized protein</fullName>
    </submittedName>
</protein>
<accession>E4N1T6</accession>
<name>E4N1T6_KITSK</name>
<feature type="transmembrane region" description="Helical" evidence="1">
    <location>
        <begin position="39"/>
        <end position="58"/>
    </location>
</feature>
<dbReference type="AlphaFoldDB" id="E4N1T6"/>
<feature type="transmembrane region" description="Helical" evidence="1">
    <location>
        <begin position="70"/>
        <end position="89"/>
    </location>
</feature>
<keyword evidence="1" id="KW-1133">Transmembrane helix</keyword>
<keyword evidence="1" id="KW-0812">Transmembrane</keyword>
<evidence type="ECO:0000313" key="2">
    <source>
        <dbReference type="EMBL" id="BAJ32120.1"/>
    </source>
</evidence>
<keyword evidence="1" id="KW-0472">Membrane</keyword>
<keyword evidence="3" id="KW-1185">Reference proteome</keyword>
<organism evidence="2 3">
    <name type="scientific">Kitasatospora setae (strain ATCC 33774 / DSM 43861 / JCM 3304 / KCC A-0304 / NBRC 14216 / KM-6054)</name>
    <name type="common">Streptomyces setae</name>
    <dbReference type="NCBI Taxonomy" id="452652"/>
    <lineage>
        <taxon>Bacteria</taxon>
        <taxon>Bacillati</taxon>
        <taxon>Actinomycetota</taxon>
        <taxon>Actinomycetes</taxon>
        <taxon>Kitasatosporales</taxon>
        <taxon>Streptomycetaceae</taxon>
        <taxon>Kitasatospora</taxon>
    </lineage>
</organism>
<reference evidence="2 3" key="1">
    <citation type="journal article" date="2010" name="DNA Res.">
        <title>Genome sequence of Kitasatospora setae NBRC 14216T: an evolutionary snapshot of the family Streptomycetaceae.</title>
        <authorList>
            <person name="Ichikawa N."/>
            <person name="Oguchi A."/>
            <person name="Ikeda H."/>
            <person name="Ishikawa J."/>
            <person name="Kitani S."/>
            <person name="Watanabe Y."/>
            <person name="Nakamura S."/>
            <person name="Katano Y."/>
            <person name="Kishi E."/>
            <person name="Sasagawa M."/>
            <person name="Ankai A."/>
            <person name="Fukui S."/>
            <person name="Hashimoto Y."/>
            <person name="Kamata S."/>
            <person name="Otoguro M."/>
            <person name="Tanikawa S."/>
            <person name="Nihira T."/>
            <person name="Horinouchi S."/>
            <person name="Ohnishi Y."/>
            <person name="Hayakawa M."/>
            <person name="Kuzuyama T."/>
            <person name="Arisawa A."/>
            <person name="Nomoto F."/>
            <person name="Miura H."/>
            <person name="Takahashi Y."/>
            <person name="Fujita N."/>
        </authorList>
    </citation>
    <scope>NUCLEOTIDE SEQUENCE [LARGE SCALE GENOMIC DNA]</scope>
    <source>
        <strain evidence="3">ATCC 33774 / DSM 43861 / JCM 3304 / KCC A-0304 / NBRC 14216 / KM-6054</strain>
    </source>
</reference>
<dbReference type="EMBL" id="AP010968">
    <property type="protein sequence ID" value="BAJ32120.1"/>
    <property type="molecule type" value="Genomic_DNA"/>
</dbReference>
<proteinExistence type="predicted"/>
<dbReference type="Proteomes" id="UP000007076">
    <property type="component" value="Chromosome"/>
</dbReference>